<evidence type="ECO:0000313" key="4">
    <source>
        <dbReference type="Proteomes" id="UP000466345"/>
    </source>
</evidence>
<feature type="signal peptide" evidence="1">
    <location>
        <begin position="1"/>
        <end position="36"/>
    </location>
</feature>
<accession>A0A7K0CAH7</accession>
<dbReference type="Gene3D" id="2.40.420.20">
    <property type="match status" value="1"/>
</dbReference>
<dbReference type="Gene3D" id="1.10.101.10">
    <property type="entry name" value="PGBD-like superfamily/PGBD"/>
    <property type="match status" value="1"/>
</dbReference>
<organism evidence="3 4">
    <name type="scientific">Streptomyces smaragdinus</name>
    <dbReference type="NCBI Taxonomy" id="2585196"/>
    <lineage>
        <taxon>Bacteria</taxon>
        <taxon>Bacillati</taxon>
        <taxon>Actinomycetota</taxon>
        <taxon>Actinomycetes</taxon>
        <taxon>Kitasatosporales</taxon>
        <taxon>Streptomycetaceae</taxon>
        <taxon>Streptomyces</taxon>
    </lineage>
</organism>
<dbReference type="Pfam" id="PF01471">
    <property type="entry name" value="PG_binding_1"/>
    <property type="match status" value="1"/>
</dbReference>
<evidence type="ECO:0000259" key="2">
    <source>
        <dbReference type="Pfam" id="PF01471"/>
    </source>
</evidence>
<keyword evidence="1" id="KW-0732">Signal</keyword>
<dbReference type="EMBL" id="WEGJ01000001">
    <property type="protein sequence ID" value="MQY10418.1"/>
    <property type="molecule type" value="Genomic_DNA"/>
</dbReference>
<gene>
    <name evidence="3" type="ORF">SRB5_05260</name>
</gene>
<dbReference type="Proteomes" id="UP000466345">
    <property type="component" value="Unassembled WGS sequence"/>
</dbReference>
<dbReference type="PANTHER" id="PTHR30469">
    <property type="entry name" value="MULTIDRUG RESISTANCE PROTEIN MDTA"/>
    <property type="match status" value="1"/>
</dbReference>
<proteinExistence type="predicted"/>
<dbReference type="AlphaFoldDB" id="A0A7K0CAH7"/>
<keyword evidence="4" id="KW-1185">Reference proteome</keyword>
<name>A0A7K0CAH7_9ACTN</name>
<dbReference type="GO" id="GO:0015562">
    <property type="term" value="F:efflux transmembrane transporter activity"/>
    <property type="evidence" value="ECO:0007669"/>
    <property type="project" value="TreeGrafter"/>
</dbReference>
<dbReference type="RefSeq" id="WP_323376881.1">
    <property type="nucleotide sequence ID" value="NZ_WEGJ01000001.1"/>
</dbReference>
<comment type="caution">
    <text evidence="3">The sequence shown here is derived from an EMBL/GenBank/DDBJ whole genome shotgun (WGS) entry which is preliminary data.</text>
</comment>
<feature type="chain" id="PRO_5029593632" description="Peptidoglycan binding-like domain-containing protein" evidence="1">
    <location>
        <begin position="37"/>
        <end position="377"/>
    </location>
</feature>
<dbReference type="GO" id="GO:1990281">
    <property type="term" value="C:efflux pump complex"/>
    <property type="evidence" value="ECO:0007669"/>
    <property type="project" value="TreeGrafter"/>
</dbReference>
<evidence type="ECO:0000313" key="3">
    <source>
        <dbReference type="EMBL" id="MQY10418.1"/>
    </source>
</evidence>
<dbReference type="InterPro" id="IPR002477">
    <property type="entry name" value="Peptidoglycan-bd-like"/>
</dbReference>
<dbReference type="SUPFAM" id="SSF47090">
    <property type="entry name" value="PGBD-like"/>
    <property type="match status" value="1"/>
</dbReference>
<reference evidence="3 4" key="1">
    <citation type="submission" date="2019-10" db="EMBL/GenBank/DDBJ databases">
        <title>Streptomyces smaragdinus sp. nov. and Streptomyces fabii sp. nov., isolated from the gut of fungus growing-termite Macrotermes natalensis.</title>
        <authorList>
            <person name="Schwitalla J."/>
            <person name="Benndorf R."/>
            <person name="Martin K."/>
            <person name="De Beer W."/>
            <person name="Kaster A.-K."/>
            <person name="Vollmers J."/>
            <person name="Poulsen M."/>
            <person name="Beemelmanns C."/>
        </authorList>
    </citation>
    <scope>NUCLEOTIDE SEQUENCE [LARGE SCALE GENOMIC DNA]</scope>
    <source>
        <strain evidence="3 4">RB5</strain>
    </source>
</reference>
<sequence length="377" mass="38363">MTEQPDTPRDEPRRRRPVRALLISLAALTVAGTGAAAATGVLGTDSEATAGAAPSGPAKTAKVERTTLTRTETVEGTLGYGEPAPVQAGSPGRSGAGILTQLPGEGAVIERGETVYSLNEEQVPLLYGTTPLYRALDTGAEGKDVAMLEKNLAALGYTGFDPDDTYTSGTATAVRAWQDDLGREETGTVAPGDAVVAAGARRVAEVTAAIGTAPAGGILTWTGTHRLVTVDLEVRYEDLVREGTTASVELPDGTEAAAEVTDVGNAATARPDAGGEGSADAADATVPVELTVTDRKKLGRYQAAPVDVTLSADKREDVLAVPVQALVARPDGGYAVQAVAADGTVAYRPVELGMFAGGRVEITGDGITEGLTVGVPA</sequence>
<evidence type="ECO:0000256" key="1">
    <source>
        <dbReference type="SAM" id="SignalP"/>
    </source>
</evidence>
<protein>
    <recommendedName>
        <fullName evidence="2">Peptidoglycan binding-like domain-containing protein</fullName>
    </recommendedName>
</protein>
<dbReference type="InterPro" id="IPR036365">
    <property type="entry name" value="PGBD-like_sf"/>
</dbReference>
<dbReference type="InterPro" id="IPR036366">
    <property type="entry name" value="PGBDSf"/>
</dbReference>
<feature type="domain" description="Peptidoglycan binding-like" evidence="2">
    <location>
        <begin position="142"/>
        <end position="189"/>
    </location>
</feature>